<evidence type="ECO:0000313" key="3">
    <source>
        <dbReference type="Proteomes" id="UP001165882"/>
    </source>
</evidence>
<sequence>MGSQRKRTPGCNGLDRGWNITPRETGQTSAWSSAAMTLTETVSSTSGLASLALDLPTLTGCIRPSGVRAHSARVVSL</sequence>
<organism evidence="2 3">
    <name type="scientific">Pseudomonas alloputida</name>
    <dbReference type="NCBI Taxonomy" id="1940621"/>
    <lineage>
        <taxon>Bacteria</taxon>
        <taxon>Pseudomonadati</taxon>
        <taxon>Pseudomonadota</taxon>
        <taxon>Gammaproteobacteria</taxon>
        <taxon>Pseudomonadales</taxon>
        <taxon>Pseudomonadaceae</taxon>
        <taxon>Pseudomonas</taxon>
    </lineage>
</organism>
<comment type="caution">
    <text evidence="2">The sequence shown here is derived from an EMBL/GenBank/DDBJ whole genome shotgun (WGS) entry which is preliminary data.</text>
</comment>
<dbReference type="EMBL" id="QWEF01000001">
    <property type="protein sequence ID" value="TRZ58536.1"/>
    <property type="molecule type" value="Genomic_DNA"/>
</dbReference>
<proteinExistence type="predicted"/>
<keyword evidence="3" id="KW-1185">Reference proteome</keyword>
<feature type="region of interest" description="Disordered" evidence="1">
    <location>
        <begin position="1"/>
        <end position="26"/>
    </location>
</feature>
<accession>A0ABY3D557</accession>
<gene>
    <name evidence="2" type="ORF">DZA28_00670</name>
</gene>
<dbReference type="Proteomes" id="UP001165882">
    <property type="component" value="Unassembled WGS sequence"/>
</dbReference>
<protein>
    <submittedName>
        <fullName evidence="2">Uncharacterized protein</fullName>
    </submittedName>
</protein>
<name>A0ABY3D557_9PSED</name>
<evidence type="ECO:0000313" key="2">
    <source>
        <dbReference type="EMBL" id="TRZ58536.1"/>
    </source>
</evidence>
<reference evidence="2 3" key="1">
    <citation type="journal article" date="2019" name="Biocontrol Sci. Technol.">
        <title>Pseudomonas putida strain B2017 produced as technical grade active ingredient controls fungal and bacterial crop diseases.</title>
        <authorList>
            <person name="Oliver C."/>
            <person name="Hernandez I."/>
            <person name="Caminal M."/>
            <person name="Lara J.M."/>
            <person name="Fernandez C."/>
        </authorList>
    </citation>
    <scope>NUCLEOTIDE SEQUENCE [LARGE SCALE GENOMIC DNA]</scope>
    <source>
        <strain evidence="2 3">B2017</strain>
    </source>
</reference>
<evidence type="ECO:0000256" key="1">
    <source>
        <dbReference type="SAM" id="MobiDB-lite"/>
    </source>
</evidence>